<dbReference type="GO" id="GO:0005737">
    <property type="term" value="C:cytoplasm"/>
    <property type="evidence" value="ECO:0007669"/>
    <property type="project" value="UniProtKB-SubCell"/>
</dbReference>
<keyword evidence="9" id="KW-1185">Reference proteome</keyword>
<dbReference type="InterPro" id="IPR000682">
    <property type="entry name" value="PCMT"/>
</dbReference>
<dbReference type="NCBIfam" id="NF001453">
    <property type="entry name" value="PRK00312.1"/>
    <property type="match status" value="1"/>
</dbReference>
<evidence type="ECO:0000256" key="5">
    <source>
        <dbReference type="ARBA" id="ARBA00022679"/>
    </source>
</evidence>
<organism evidence="8 9">
    <name type="scientific">Gemmatimonas groenlandica</name>
    <dbReference type="NCBI Taxonomy" id="2732249"/>
    <lineage>
        <taxon>Bacteria</taxon>
        <taxon>Pseudomonadati</taxon>
        <taxon>Gemmatimonadota</taxon>
        <taxon>Gemmatimonadia</taxon>
        <taxon>Gemmatimonadales</taxon>
        <taxon>Gemmatimonadaceae</taxon>
        <taxon>Gemmatimonas</taxon>
    </lineage>
</organism>
<evidence type="ECO:0000256" key="6">
    <source>
        <dbReference type="ARBA" id="ARBA00022691"/>
    </source>
</evidence>
<dbReference type="KEGG" id="ggr:HKW67_06015"/>
<dbReference type="CDD" id="cd02440">
    <property type="entry name" value="AdoMet_MTases"/>
    <property type="match status" value="1"/>
</dbReference>
<evidence type="ECO:0000256" key="7">
    <source>
        <dbReference type="HAMAP-Rule" id="MF_00090"/>
    </source>
</evidence>
<dbReference type="GO" id="GO:0004719">
    <property type="term" value="F:protein-L-isoaspartate (D-aspartate) O-methyltransferase activity"/>
    <property type="evidence" value="ECO:0007669"/>
    <property type="project" value="UniProtKB-UniRule"/>
</dbReference>
<sequence>MVASSVEPEFRGARRRLVEALQDKGIRDLAVLRAIDQVPRHLFVPPTVRHRAYEDSALPIGSGQTISQPYVHARALEQLMLTGKEKVLEIGTGSGYQTALLSELAAQVFSIERFPALLDKTRPILQQANVRNVSILLGDGTLGWREYGPYDGIVVSAGAPHVPPALEEQLAEGGRMLVPIGDRDEQMLTLFIKRNGKLEGRDIVPVRFVPLIGAGGWPA</sequence>
<keyword evidence="5 7" id="KW-0808">Transferase</keyword>
<reference evidence="8 9" key="1">
    <citation type="submission" date="2020-05" db="EMBL/GenBank/DDBJ databases">
        <title>Complete genome sequence of Gemmatimonas greenlandica TET16.</title>
        <authorList>
            <person name="Zeng Y."/>
        </authorList>
    </citation>
    <scope>NUCLEOTIDE SEQUENCE [LARGE SCALE GENOMIC DNA]</scope>
    <source>
        <strain evidence="8 9">TET16</strain>
    </source>
</reference>
<proteinExistence type="inferred from homology"/>
<dbReference type="SUPFAM" id="SSF53335">
    <property type="entry name" value="S-adenosyl-L-methionine-dependent methyltransferases"/>
    <property type="match status" value="1"/>
</dbReference>
<evidence type="ECO:0000313" key="8">
    <source>
        <dbReference type="EMBL" id="QJR35093.1"/>
    </source>
</evidence>
<keyword evidence="4 7" id="KW-0489">Methyltransferase</keyword>
<dbReference type="GO" id="GO:0030091">
    <property type="term" value="P:protein repair"/>
    <property type="evidence" value="ECO:0007669"/>
    <property type="project" value="UniProtKB-UniRule"/>
</dbReference>
<dbReference type="EC" id="2.1.1.77" evidence="7"/>
<name>A0A6M4IK22_9BACT</name>
<dbReference type="Gene3D" id="3.40.50.150">
    <property type="entry name" value="Vaccinia Virus protein VP39"/>
    <property type="match status" value="1"/>
</dbReference>
<dbReference type="HAMAP" id="MF_00090">
    <property type="entry name" value="PIMT"/>
    <property type="match status" value="1"/>
</dbReference>
<comment type="subcellular location">
    <subcellularLocation>
        <location evidence="1 7">Cytoplasm</location>
    </subcellularLocation>
</comment>
<feature type="active site" evidence="7">
    <location>
        <position position="67"/>
    </location>
</feature>
<evidence type="ECO:0000256" key="1">
    <source>
        <dbReference type="ARBA" id="ARBA00004496"/>
    </source>
</evidence>
<evidence type="ECO:0000313" key="9">
    <source>
        <dbReference type="Proteomes" id="UP000500938"/>
    </source>
</evidence>
<comment type="function">
    <text evidence="7">Catalyzes the methyl esterification of L-isoaspartyl residues in peptides and proteins that result from spontaneous decomposition of normal L-aspartyl and L-asparaginyl residues. It plays a role in the repair and/or degradation of damaged proteins.</text>
</comment>
<gene>
    <name evidence="7" type="primary">pcm</name>
    <name evidence="8" type="ORF">HKW67_06015</name>
</gene>
<accession>A0A6M4IK22</accession>
<dbReference type="PROSITE" id="PS01279">
    <property type="entry name" value="PCMT"/>
    <property type="match status" value="1"/>
</dbReference>
<dbReference type="NCBIfam" id="TIGR00080">
    <property type="entry name" value="pimt"/>
    <property type="match status" value="1"/>
</dbReference>
<evidence type="ECO:0000256" key="3">
    <source>
        <dbReference type="ARBA" id="ARBA00022490"/>
    </source>
</evidence>
<dbReference type="EMBL" id="CP053085">
    <property type="protein sequence ID" value="QJR35093.1"/>
    <property type="molecule type" value="Genomic_DNA"/>
</dbReference>
<dbReference type="Pfam" id="PF01135">
    <property type="entry name" value="PCMT"/>
    <property type="match status" value="1"/>
</dbReference>
<comment type="catalytic activity">
    <reaction evidence="7">
        <text>[protein]-L-isoaspartate + S-adenosyl-L-methionine = [protein]-L-isoaspartate alpha-methyl ester + S-adenosyl-L-homocysteine</text>
        <dbReference type="Rhea" id="RHEA:12705"/>
        <dbReference type="Rhea" id="RHEA-COMP:12143"/>
        <dbReference type="Rhea" id="RHEA-COMP:12144"/>
        <dbReference type="ChEBI" id="CHEBI:57856"/>
        <dbReference type="ChEBI" id="CHEBI:59789"/>
        <dbReference type="ChEBI" id="CHEBI:90596"/>
        <dbReference type="ChEBI" id="CHEBI:90598"/>
        <dbReference type="EC" id="2.1.1.77"/>
    </reaction>
</comment>
<comment type="similarity">
    <text evidence="2 7">Belongs to the methyltransferase superfamily. L-isoaspartyl/D-aspartyl protein methyltransferase family.</text>
</comment>
<keyword evidence="6 7" id="KW-0949">S-adenosyl-L-methionine</keyword>
<dbReference type="GO" id="GO:0032259">
    <property type="term" value="P:methylation"/>
    <property type="evidence" value="ECO:0007669"/>
    <property type="project" value="UniProtKB-KW"/>
</dbReference>
<dbReference type="Proteomes" id="UP000500938">
    <property type="component" value="Chromosome"/>
</dbReference>
<dbReference type="PANTHER" id="PTHR11579:SF0">
    <property type="entry name" value="PROTEIN-L-ISOASPARTATE(D-ASPARTATE) O-METHYLTRANSFERASE"/>
    <property type="match status" value="1"/>
</dbReference>
<protein>
    <recommendedName>
        <fullName evidence="7">Protein-L-isoaspartate O-methyltransferase</fullName>
        <ecNumber evidence="7">2.1.1.77</ecNumber>
    </recommendedName>
    <alternativeName>
        <fullName evidence="7">L-isoaspartyl protein carboxyl methyltransferase</fullName>
    </alternativeName>
    <alternativeName>
        <fullName evidence="7">Protein L-isoaspartyl methyltransferase</fullName>
    </alternativeName>
    <alternativeName>
        <fullName evidence="7">Protein-beta-aspartate methyltransferase</fullName>
        <shortName evidence="7">PIMT</shortName>
    </alternativeName>
</protein>
<keyword evidence="3 7" id="KW-0963">Cytoplasm</keyword>
<evidence type="ECO:0000256" key="4">
    <source>
        <dbReference type="ARBA" id="ARBA00022603"/>
    </source>
</evidence>
<evidence type="ECO:0000256" key="2">
    <source>
        <dbReference type="ARBA" id="ARBA00005369"/>
    </source>
</evidence>
<dbReference type="FunFam" id="3.40.50.150:FF:000010">
    <property type="entry name" value="Protein-L-isoaspartate O-methyltransferase"/>
    <property type="match status" value="1"/>
</dbReference>
<dbReference type="InterPro" id="IPR029063">
    <property type="entry name" value="SAM-dependent_MTases_sf"/>
</dbReference>
<dbReference type="PANTHER" id="PTHR11579">
    <property type="entry name" value="PROTEIN-L-ISOASPARTATE O-METHYLTRANSFERASE"/>
    <property type="match status" value="1"/>
</dbReference>
<dbReference type="AlphaFoldDB" id="A0A6M4IK22"/>